<dbReference type="Proteomes" id="UP000015381">
    <property type="component" value="Chromosome I"/>
</dbReference>
<organism evidence="3 4">
    <name type="scientific">Halorhabdus tiamatea SARL4B</name>
    <dbReference type="NCBI Taxonomy" id="1033806"/>
    <lineage>
        <taxon>Archaea</taxon>
        <taxon>Methanobacteriati</taxon>
        <taxon>Methanobacteriota</taxon>
        <taxon>Stenosarchaea group</taxon>
        <taxon>Halobacteria</taxon>
        <taxon>Halobacteriales</taxon>
        <taxon>Haloarculaceae</taxon>
        <taxon>Halorhabdus</taxon>
    </lineage>
</organism>
<name>F7PI10_9EURY</name>
<sequence length="491" mass="53945">MSSGYDSAKTADEIRDGNVEALIEGVLTDNKPVANALLAAEQADLPEDAPLREILERAETTHMLRSARKNGHVSSMNAATGLSETRSEATGYDRLINALRPAAQQAVFRGQKGTGKTGTALELIRWLFREDVVEKVMMNVPVRGMSREDLERAGEISNIPDWWLDEDENDALGTLAPHVRFECDISGFLEFAREPGEKLALFDEFSSSGNAYTNQGDVESIMSKCINAFRKSPNGSLRTIYVGHKNDSDIHPLVRKQSDVIISKDGKADEGMADLATIYDHWEKYLKGNQWFKVRGVRDVPGESPWRYETNYFAHLEWDLDDPENQIDHGKLIEDWEQYQDDDGEGDAASGETRQQAVQCRGTNTDGDQCGNQYVTHESGFCGTHRAQWGGDPDPRTTDDAGGETTREARDTPDTGTSGNTRDDARDAAQGAQDALSALQAATGEHDADEDDRALIAAALQSEHPDDLTDEEAERMADSLTRQSGGSDGGE</sequence>
<dbReference type="HOGENOM" id="CLU_043371_0_0_2"/>
<reference evidence="3 4" key="2">
    <citation type="journal article" date="2013" name="PLoS ONE">
        <title>INDIGO - INtegrated Data Warehouse of MIcrobial GenOmes with Examples from the Red Sea Extremophiles.</title>
        <authorList>
            <person name="Alam I."/>
            <person name="Antunes A."/>
            <person name="Kamau A.A."/>
            <person name="Ba Alawi W."/>
            <person name="Kalkatawi M."/>
            <person name="Stingl U."/>
            <person name="Bajic V.B."/>
        </authorList>
    </citation>
    <scope>NUCLEOTIDE SEQUENCE [LARGE SCALE GENOMIC DNA]</scope>
    <source>
        <strain evidence="3 4">SARL4B</strain>
    </source>
</reference>
<dbReference type="GeneID" id="23798572"/>
<evidence type="ECO:0000313" key="4">
    <source>
        <dbReference type="Proteomes" id="UP000003861"/>
    </source>
</evidence>
<gene>
    <name evidence="3" type="ORF">HLRTI_001308</name>
    <name evidence="2" type="ORF">HTIA_0083</name>
</gene>
<feature type="region of interest" description="Disordered" evidence="1">
    <location>
        <begin position="385"/>
        <end position="491"/>
    </location>
</feature>
<protein>
    <submittedName>
        <fullName evidence="3">Uncharacterized protein</fullName>
    </submittedName>
</protein>
<dbReference type="EMBL" id="HF571520">
    <property type="protein sequence ID" value="CCQ32234.1"/>
    <property type="molecule type" value="Genomic_DNA"/>
</dbReference>
<reference evidence="3 4" key="1">
    <citation type="journal article" date="2011" name="J. Bacteriol.">
        <title>Genome sequence of Halorhabdus tiamatea, the first archaeon isolated from a deep-sea anoxic brine lake.</title>
        <authorList>
            <person name="Antunes A."/>
            <person name="Alam I."/>
            <person name="Bajic V.B."/>
            <person name="Stingl U."/>
        </authorList>
    </citation>
    <scope>NUCLEOTIDE SEQUENCE [LARGE SCALE GENOMIC DNA]</scope>
    <source>
        <strain evidence="3 4">SARL4B</strain>
    </source>
</reference>
<dbReference type="Proteomes" id="UP000003861">
    <property type="component" value="Unassembled WGS sequence"/>
</dbReference>
<accession>F7PI10</accession>
<dbReference type="KEGG" id="hti:HTIA_0083"/>
<evidence type="ECO:0000256" key="1">
    <source>
        <dbReference type="SAM" id="MobiDB-lite"/>
    </source>
</evidence>
<evidence type="ECO:0000313" key="3">
    <source>
        <dbReference type="EMBL" id="ERJ06602.1"/>
    </source>
</evidence>
<dbReference type="OrthoDB" id="192786at2157"/>
<proteinExistence type="predicted"/>
<dbReference type="RefSeq" id="WP_008525161.1">
    <property type="nucleotide sequence ID" value="NC_021921.1"/>
</dbReference>
<feature type="compositionally biased region" description="Basic and acidic residues" evidence="1">
    <location>
        <begin position="393"/>
        <end position="413"/>
    </location>
</feature>
<keyword evidence="5" id="KW-1185">Reference proteome</keyword>
<dbReference type="eggNOG" id="arCOG08166">
    <property type="taxonomic scope" value="Archaea"/>
</dbReference>
<evidence type="ECO:0000313" key="5">
    <source>
        <dbReference type="Proteomes" id="UP000015381"/>
    </source>
</evidence>
<dbReference type="STRING" id="1033806.HTIA_0083"/>
<evidence type="ECO:0000313" key="2">
    <source>
        <dbReference type="EMBL" id="CCQ32234.1"/>
    </source>
</evidence>
<dbReference type="EMBL" id="AFNT02000012">
    <property type="protein sequence ID" value="ERJ06602.1"/>
    <property type="molecule type" value="Genomic_DNA"/>
</dbReference>
<reference evidence="2 5" key="3">
    <citation type="journal article" date="2014" name="Environ. Microbiol.">
        <title>Halorhabdus tiamatea: proteogenomics and glycosidase activity measurements identify the first cultivated euryarchaeon from a deep-sea anoxic brine lake as potential polysaccharide degrader.</title>
        <authorList>
            <person name="Werner J."/>
            <person name="Ferrer M."/>
            <person name="Michel G."/>
            <person name="Mann A.J."/>
            <person name="Huang S."/>
            <person name="Juarez S."/>
            <person name="Ciordia S."/>
            <person name="Albar J.P."/>
            <person name="Alcaide M."/>
            <person name="La Cono V."/>
            <person name="Yakimov M.M."/>
            <person name="Antunes A."/>
            <person name="Taborda M."/>
            <person name="Da Costa M.S."/>
            <person name="Amann R.I."/>
            <person name="Gloeckner F.O."/>
            <person name="Golyshina O.V."/>
            <person name="Golyshin P.N."/>
            <person name="Teeling H."/>
        </authorList>
    </citation>
    <scope>NUCLEOTIDE SEQUENCE [LARGE SCALE GENOMIC DNA]</scope>
    <source>
        <strain evidence="5">SARL4B</strain>
        <strain evidence="2">Type strain: SARL4B</strain>
    </source>
</reference>
<dbReference type="AlphaFoldDB" id="F7PI10"/>